<dbReference type="AlphaFoldDB" id="A0AAE9IX48"/>
<protein>
    <submittedName>
        <fullName evidence="1">Uncharacterized protein</fullName>
    </submittedName>
</protein>
<evidence type="ECO:0000313" key="1">
    <source>
        <dbReference type="EMBL" id="ULU08717.1"/>
    </source>
</evidence>
<accession>A0AAE9IX48</accession>
<evidence type="ECO:0000313" key="2">
    <source>
        <dbReference type="Proteomes" id="UP000827892"/>
    </source>
</evidence>
<organism evidence="1 2">
    <name type="scientific">Caenorhabditis briggsae</name>
    <dbReference type="NCBI Taxonomy" id="6238"/>
    <lineage>
        <taxon>Eukaryota</taxon>
        <taxon>Metazoa</taxon>
        <taxon>Ecdysozoa</taxon>
        <taxon>Nematoda</taxon>
        <taxon>Chromadorea</taxon>
        <taxon>Rhabditida</taxon>
        <taxon>Rhabditina</taxon>
        <taxon>Rhabditomorpha</taxon>
        <taxon>Rhabditoidea</taxon>
        <taxon>Rhabditidae</taxon>
        <taxon>Peloderinae</taxon>
        <taxon>Caenorhabditis</taxon>
    </lineage>
</organism>
<proteinExistence type="predicted"/>
<sequence>MEIGDVLTWNGTVFSQPSTIGANLATASEIPLHIRKTCHNNAQFLIIIKGDGAESFLDHHFFSWVSLFRSL</sequence>
<reference evidence="1 2" key="1">
    <citation type="submission" date="2022-05" db="EMBL/GenBank/DDBJ databases">
        <title>Chromosome-level reference genomes for two strains of Caenorhabditis briggsae: an improved platform for comparative genomics.</title>
        <authorList>
            <person name="Stevens L."/>
            <person name="Andersen E.C."/>
        </authorList>
    </citation>
    <scope>NUCLEOTIDE SEQUENCE [LARGE SCALE GENOMIC DNA]</scope>
    <source>
        <strain evidence="1">QX1410_ONT</strain>
        <tissue evidence="1">Whole-organism</tissue>
    </source>
</reference>
<name>A0AAE9IX48_CAEBR</name>
<gene>
    <name evidence="1" type="ORF">L3Y34_019730</name>
</gene>
<dbReference type="Proteomes" id="UP000827892">
    <property type="component" value="Chromosome II"/>
</dbReference>
<dbReference type="EMBL" id="CP090892">
    <property type="protein sequence ID" value="ULU08717.1"/>
    <property type="molecule type" value="Genomic_DNA"/>
</dbReference>